<evidence type="ECO:0000313" key="2">
    <source>
        <dbReference type="Proteomes" id="UP000193969"/>
    </source>
</evidence>
<dbReference type="Proteomes" id="UP000193969">
    <property type="component" value="Unassembled WGS sequence"/>
</dbReference>
<keyword evidence="2" id="KW-1185">Reference proteome</keyword>
<name>A0A1X7P3L6_9EURY</name>
<dbReference type="EMBL" id="FXBN01000004">
    <property type="protein sequence ID" value="SMH44398.1"/>
    <property type="molecule type" value="Genomic_DNA"/>
</dbReference>
<evidence type="ECO:0000313" key="1">
    <source>
        <dbReference type="EMBL" id="SMH44398.1"/>
    </source>
</evidence>
<protein>
    <submittedName>
        <fullName evidence="1">Uncharacterized protein</fullName>
    </submittedName>
</protein>
<dbReference type="AlphaFoldDB" id="A0A1X7P3L6"/>
<organism evidence="1 2">
    <name type="scientific">Methanohalophilus portucalensis FDF-1</name>
    <dbReference type="NCBI Taxonomy" id="523843"/>
    <lineage>
        <taxon>Archaea</taxon>
        <taxon>Methanobacteriati</taxon>
        <taxon>Methanobacteriota</taxon>
        <taxon>Stenosarchaea group</taxon>
        <taxon>Methanomicrobia</taxon>
        <taxon>Methanosarcinales</taxon>
        <taxon>Methanosarcinaceae</taxon>
        <taxon>Methanohalophilus</taxon>
    </lineage>
</organism>
<proteinExistence type="predicted"/>
<reference evidence="2" key="1">
    <citation type="submission" date="2017-04" db="EMBL/GenBank/DDBJ databases">
        <authorList>
            <person name="Varghese N."/>
            <person name="Submissions S."/>
        </authorList>
    </citation>
    <scope>NUCLEOTIDE SEQUENCE [LARGE SCALE GENOMIC DNA]</scope>
    <source>
        <strain evidence="2">FDF-1</strain>
    </source>
</reference>
<accession>A0A1X7P3L6</accession>
<gene>
    <name evidence="1" type="ORF">SAMN06264941_2057</name>
</gene>
<sequence length="46" mass="5329">MNNKEIFLKAIHEKKKVEVFFDSQDKGKSDESVFLLTMGQVEDIVI</sequence>
<dbReference type="RefSeq" id="WP_200807990.1">
    <property type="nucleotide sequence ID" value="NZ_FXBN01000004.1"/>
</dbReference>